<dbReference type="EMBL" id="CP017599">
    <property type="protein sequence ID" value="AOX03967.1"/>
    <property type="molecule type" value="Genomic_DNA"/>
</dbReference>
<dbReference type="KEGG" id="mpro:BJP34_35120"/>
<sequence length="96" mass="10479">MITISDLNVSRENGLTELKNPQIMGRIMGGRFQLNAFTVTIGNIPFSLGTPLAIDLNGDGTIQPDEVYVPLSGTLSFSFSLGRGEFQRDHRSMSDC</sequence>
<gene>
    <name evidence="1" type="ORF">BJP34_35120</name>
</gene>
<evidence type="ECO:0000313" key="2">
    <source>
        <dbReference type="Proteomes" id="UP000177870"/>
    </source>
</evidence>
<dbReference type="Proteomes" id="UP000177870">
    <property type="component" value="Chromosome"/>
</dbReference>
<proteinExistence type="predicted"/>
<dbReference type="InterPro" id="IPR018247">
    <property type="entry name" value="EF_Hand_1_Ca_BS"/>
</dbReference>
<organism evidence="1 2">
    <name type="scientific">Moorena producens PAL-8-15-08-1</name>
    <dbReference type="NCBI Taxonomy" id="1458985"/>
    <lineage>
        <taxon>Bacteria</taxon>
        <taxon>Bacillati</taxon>
        <taxon>Cyanobacteriota</taxon>
        <taxon>Cyanophyceae</taxon>
        <taxon>Coleofasciculales</taxon>
        <taxon>Coleofasciculaceae</taxon>
        <taxon>Moorena</taxon>
    </lineage>
</organism>
<dbReference type="AlphaFoldDB" id="A0A1D8U235"/>
<protein>
    <recommendedName>
        <fullName evidence="3">EF-hand domain-containing protein</fullName>
    </recommendedName>
</protein>
<evidence type="ECO:0000313" key="1">
    <source>
        <dbReference type="EMBL" id="AOX03967.1"/>
    </source>
</evidence>
<dbReference type="PROSITE" id="PS00018">
    <property type="entry name" value="EF_HAND_1"/>
    <property type="match status" value="1"/>
</dbReference>
<evidence type="ECO:0008006" key="3">
    <source>
        <dbReference type="Google" id="ProtNLM"/>
    </source>
</evidence>
<name>A0A1D8U235_9CYAN</name>
<dbReference type="RefSeq" id="WP_070396333.1">
    <property type="nucleotide sequence ID" value="NZ_CP017599.1"/>
</dbReference>
<accession>A0A1D8U235</accession>
<reference evidence="2" key="1">
    <citation type="submission" date="2016-10" db="EMBL/GenBank/DDBJ databases">
        <title>Comparative genomics uncovers the prolific and rare metabolic potential of the cyanobacterial genus Moorea.</title>
        <authorList>
            <person name="Leao T."/>
            <person name="Castelao G."/>
            <person name="Korobeynikov A."/>
            <person name="Monroe E.A."/>
            <person name="Podell S."/>
            <person name="Glukhov E."/>
            <person name="Allen E."/>
            <person name="Gerwick W.H."/>
            <person name="Gerwick L."/>
        </authorList>
    </citation>
    <scope>NUCLEOTIDE SEQUENCE [LARGE SCALE GENOMIC DNA]</scope>
    <source>
        <strain evidence="2">PAL-8-15-08-1</strain>
    </source>
</reference>